<name>A0A9P4U1E7_9PEZI</name>
<keyword evidence="9" id="KW-1185">Reference proteome</keyword>
<dbReference type="GO" id="GO:0006508">
    <property type="term" value="P:proteolysis"/>
    <property type="evidence" value="ECO:0007669"/>
    <property type="project" value="UniProtKB-KW"/>
</dbReference>
<feature type="chain" id="PRO_5040386553" evidence="7">
    <location>
        <begin position="18"/>
        <end position="567"/>
    </location>
</feature>
<organism evidence="8 9">
    <name type="scientific">Tothia fuscella</name>
    <dbReference type="NCBI Taxonomy" id="1048955"/>
    <lineage>
        <taxon>Eukaryota</taxon>
        <taxon>Fungi</taxon>
        <taxon>Dikarya</taxon>
        <taxon>Ascomycota</taxon>
        <taxon>Pezizomycotina</taxon>
        <taxon>Dothideomycetes</taxon>
        <taxon>Pleosporomycetidae</taxon>
        <taxon>Venturiales</taxon>
        <taxon>Cylindrosympodiaceae</taxon>
        <taxon>Tothia</taxon>
    </lineage>
</organism>
<evidence type="ECO:0000256" key="1">
    <source>
        <dbReference type="ARBA" id="ARBA00009431"/>
    </source>
</evidence>
<evidence type="ECO:0000256" key="5">
    <source>
        <dbReference type="ARBA" id="ARBA00022801"/>
    </source>
</evidence>
<sequence>MLPSFILYAFWLPYSLALYSEYFPPPVEGVTIVSSEQKKDIKLSYKQAEICAPSYSGYIHLPASTLKDIEGGTDYDMNMFFWYFPARHSPSTAPISIWIGGGPGQSAIEGAVTQNGPCYVNQDGNSTTENPFLRNNHVNMLYIDQPIGAGFSYSSLVNVTYNQLTTAVTPTDFSDGIPITPNLTVFPGTDSQNKKIEAEQLNARLLQLDTLGIENGCIDALSQTLSFVSYPYNNTYGLQMINETTFNALVESVTDPEEGCISRIRTCRELAKIGDPNFNANNHTVNDHCALATEQCFPILEISSTYANRNVFDIAQIGPQSFPGYQHIGFLNQRWVQQSLGVPINFTESANLTALYFAGTADPFRQDQSNIEYLLQNNIQVALVYGDRDTRCNWVGVENVSLTVDYPDAQNFRSAGYANIQTNESYVGGVVRQYDGFSFARVFDAGHIVSSSQPQTSYEIFNSVMFRQDVATGRRPAEYNHLAKDEFKSRSFRRSLSTKKTALSHYQSKGPSSSWSIKNVLPPSPEPVCNIWAAAVTCTNNQLSAIANQTAETHDFWVTLPKPLHNF</sequence>
<accession>A0A9P4U1E7</accession>
<dbReference type="InterPro" id="IPR029058">
    <property type="entry name" value="AB_hydrolase_fold"/>
</dbReference>
<keyword evidence="5" id="KW-0378">Hydrolase</keyword>
<dbReference type="EMBL" id="MU007024">
    <property type="protein sequence ID" value="KAF2432847.1"/>
    <property type="molecule type" value="Genomic_DNA"/>
</dbReference>
<dbReference type="InterPro" id="IPR001563">
    <property type="entry name" value="Peptidase_S10"/>
</dbReference>
<evidence type="ECO:0000256" key="4">
    <source>
        <dbReference type="ARBA" id="ARBA00022729"/>
    </source>
</evidence>
<evidence type="ECO:0000256" key="3">
    <source>
        <dbReference type="ARBA" id="ARBA00022670"/>
    </source>
</evidence>
<feature type="signal peptide" evidence="7">
    <location>
        <begin position="1"/>
        <end position="17"/>
    </location>
</feature>
<evidence type="ECO:0000256" key="7">
    <source>
        <dbReference type="SAM" id="SignalP"/>
    </source>
</evidence>
<dbReference type="PANTHER" id="PTHR11802:SF189">
    <property type="entry name" value="CARBOXYPEPTIDASE"/>
    <property type="match status" value="1"/>
</dbReference>
<proteinExistence type="inferred from homology"/>
<dbReference type="GO" id="GO:0004185">
    <property type="term" value="F:serine-type carboxypeptidase activity"/>
    <property type="evidence" value="ECO:0007669"/>
    <property type="project" value="InterPro"/>
</dbReference>
<dbReference type="Pfam" id="PF00450">
    <property type="entry name" value="Peptidase_S10"/>
    <property type="match status" value="2"/>
</dbReference>
<dbReference type="GO" id="GO:0000324">
    <property type="term" value="C:fungal-type vacuole"/>
    <property type="evidence" value="ECO:0007669"/>
    <property type="project" value="TreeGrafter"/>
</dbReference>
<evidence type="ECO:0000256" key="6">
    <source>
        <dbReference type="ARBA" id="ARBA00023180"/>
    </source>
</evidence>
<dbReference type="PANTHER" id="PTHR11802">
    <property type="entry name" value="SERINE PROTEASE FAMILY S10 SERINE CARBOXYPEPTIDASE"/>
    <property type="match status" value="1"/>
</dbReference>
<evidence type="ECO:0000313" key="9">
    <source>
        <dbReference type="Proteomes" id="UP000800235"/>
    </source>
</evidence>
<comment type="similarity">
    <text evidence="1">Belongs to the peptidase S10 family.</text>
</comment>
<dbReference type="AlphaFoldDB" id="A0A9P4U1E7"/>
<keyword evidence="2" id="KW-0121">Carboxypeptidase</keyword>
<reference evidence="8" key="1">
    <citation type="journal article" date="2020" name="Stud. Mycol.">
        <title>101 Dothideomycetes genomes: a test case for predicting lifestyles and emergence of pathogens.</title>
        <authorList>
            <person name="Haridas S."/>
            <person name="Albert R."/>
            <person name="Binder M."/>
            <person name="Bloem J."/>
            <person name="Labutti K."/>
            <person name="Salamov A."/>
            <person name="Andreopoulos B."/>
            <person name="Baker S."/>
            <person name="Barry K."/>
            <person name="Bills G."/>
            <person name="Bluhm B."/>
            <person name="Cannon C."/>
            <person name="Castanera R."/>
            <person name="Culley D."/>
            <person name="Daum C."/>
            <person name="Ezra D."/>
            <person name="Gonzalez J."/>
            <person name="Henrissat B."/>
            <person name="Kuo A."/>
            <person name="Liang C."/>
            <person name="Lipzen A."/>
            <person name="Lutzoni F."/>
            <person name="Magnuson J."/>
            <person name="Mondo S."/>
            <person name="Nolan M."/>
            <person name="Ohm R."/>
            <person name="Pangilinan J."/>
            <person name="Park H.-J."/>
            <person name="Ramirez L."/>
            <person name="Alfaro M."/>
            <person name="Sun H."/>
            <person name="Tritt A."/>
            <person name="Yoshinaga Y."/>
            <person name="Zwiers L.-H."/>
            <person name="Turgeon B."/>
            <person name="Goodwin S."/>
            <person name="Spatafora J."/>
            <person name="Crous P."/>
            <person name="Grigoriev I."/>
        </authorList>
    </citation>
    <scope>NUCLEOTIDE SEQUENCE</scope>
    <source>
        <strain evidence="8">CBS 130266</strain>
    </source>
</reference>
<protein>
    <submittedName>
        <fullName evidence="8">Alpha/beta-hydrolase</fullName>
    </submittedName>
</protein>
<gene>
    <name evidence="8" type="ORF">EJ08DRAFT_669317</name>
</gene>
<dbReference type="Proteomes" id="UP000800235">
    <property type="component" value="Unassembled WGS sequence"/>
</dbReference>
<dbReference type="PRINTS" id="PR00724">
    <property type="entry name" value="CRBOXYPTASEC"/>
</dbReference>
<dbReference type="Gene3D" id="3.40.50.1820">
    <property type="entry name" value="alpha/beta hydrolase"/>
    <property type="match status" value="2"/>
</dbReference>
<dbReference type="OrthoDB" id="443318at2759"/>
<keyword evidence="6" id="KW-0325">Glycoprotein</keyword>
<comment type="caution">
    <text evidence="8">The sequence shown here is derived from an EMBL/GenBank/DDBJ whole genome shotgun (WGS) entry which is preliminary data.</text>
</comment>
<dbReference type="SUPFAM" id="SSF53474">
    <property type="entry name" value="alpha/beta-Hydrolases"/>
    <property type="match status" value="1"/>
</dbReference>
<evidence type="ECO:0000256" key="2">
    <source>
        <dbReference type="ARBA" id="ARBA00022645"/>
    </source>
</evidence>
<keyword evidence="4 7" id="KW-0732">Signal</keyword>
<evidence type="ECO:0000313" key="8">
    <source>
        <dbReference type="EMBL" id="KAF2432847.1"/>
    </source>
</evidence>
<keyword evidence="3" id="KW-0645">Protease</keyword>